<comment type="caution">
    <text evidence="7">The sequence shown here is derived from an EMBL/GenBank/DDBJ whole genome shotgun (WGS) entry which is preliminary data.</text>
</comment>
<dbReference type="Gene3D" id="1.10.10.10">
    <property type="entry name" value="Winged helix-like DNA-binding domain superfamily/Winged helix DNA-binding domain"/>
    <property type="match status" value="1"/>
</dbReference>
<evidence type="ECO:0000256" key="3">
    <source>
        <dbReference type="ARBA" id="ARBA00022691"/>
    </source>
</evidence>
<evidence type="ECO:0000313" key="8">
    <source>
        <dbReference type="Proteomes" id="UP000317303"/>
    </source>
</evidence>
<evidence type="ECO:0000313" key="7">
    <source>
        <dbReference type="EMBL" id="TWH19292.1"/>
    </source>
</evidence>
<dbReference type="SUPFAM" id="SSF53335">
    <property type="entry name" value="S-adenosyl-L-methionine-dependent methyltransferases"/>
    <property type="match status" value="1"/>
</dbReference>
<keyword evidence="3" id="KW-0949">S-adenosyl-L-methionine</keyword>
<evidence type="ECO:0000256" key="1">
    <source>
        <dbReference type="ARBA" id="ARBA00022603"/>
    </source>
</evidence>
<keyword evidence="1 7" id="KW-0489">Methyltransferase</keyword>
<accession>A0A660C719</accession>
<evidence type="ECO:0000259" key="6">
    <source>
        <dbReference type="Pfam" id="PF08100"/>
    </source>
</evidence>
<dbReference type="AlphaFoldDB" id="A0A660C719"/>
<dbReference type="PIRSF" id="PIRSF005739">
    <property type="entry name" value="O-mtase"/>
    <property type="match status" value="1"/>
</dbReference>
<name>A0A660C719_9PSEU</name>
<evidence type="ECO:0000259" key="5">
    <source>
        <dbReference type="Pfam" id="PF00891"/>
    </source>
</evidence>
<dbReference type="InterPro" id="IPR001077">
    <property type="entry name" value="COMT_C"/>
</dbReference>
<evidence type="ECO:0000256" key="4">
    <source>
        <dbReference type="PIRSR" id="PIRSR005739-1"/>
    </source>
</evidence>
<dbReference type="OrthoDB" id="3804952at2"/>
<feature type="domain" description="O-methyltransferase C-terminal" evidence="5">
    <location>
        <begin position="111"/>
        <end position="312"/>
    </location>
</feature>
<dbReference type="InterPro" id="IPR029063">
    <property type="entry name" value="SAM-dependent_MTases_sf"/>
</dbReference>
<sequence length="337" mass="36218">MTSQDQAREFAEAVDGLAPLAVRAAATLRLADHIHAGHTDLHALAGRTGTDPHALHKLLRFLTSRGVFTDPGPDQFALTPLSATLLDEHPSGLRRWLDRGGIGARMDHALAHLDTALRTGRCPYTDVHGTGFYDDLAAATPDNTFDQLRDQHADSFAHELATSHPWPTTGHLVDVGGGTGAVLEALLTAHPGLSATLLDRPETVTAGMQRLSRAGLASRCTAAPGSFFDPLPPRADIYLLVNVLHNWNDHHATTILQNCAAAAHPESTILIIERIADTGDARALTAMDLRMFLLTGGQERTLQQFHHLATDAYLTLTHTATIPSGLAILTCHHPRSI</sequence>
<protein>
    <submittedName>
        <fullName evidence="7">O-methyltransferase</fullName>
    </submittedName>
</protein>
<dbReference type="PROSITE" id="PS51683">
    <property type="entry name" value="SAM_OMT_II"/>
    <property type="match status" value="1"/>
</dbReference>
<keyword evidence="2 7" id="KW-0808">Transferase</keyword>
<dbReference type="InterPro" id="IPR016461">
    <property type="entry name" value="COMT-like"/>
</dbReference>
<dbReference type="InterPro" id="IPR036390">
    <property type="entry name" value="WH_DNA-bd_sf"/>
</dbReference>
<dbReference type="GO" id="GO:0046983">
    <property type="term" value="F:protein dimerization activity"/>
    <property type="evidence" value="ECO:0007669"/>
    <property type="project" value="InterPro"/>
</dbReference>
<dbReference type="Proteomes" id="UP000317303">
    <property type="component" value="Unassembled WGS sequence"/>
</dbReference>
<dbReference type="GO" id="GO:0008171">
    <property type="term" value="F:O-methyltransferase activity"/>
    <property type="evidence" value="ECO:0007669"/>
    <property type="project" value="InterPro"/>
</dbReference>
<dbReference type="PANTHER" id="PTHR43712">
    <property type="entry name" value="PUTATIVE (AFU_ORTHOLOGUE AFUA_4G14580)-RELATED"/>
    <property type="match status" value="1"/>
</dbReference>
<dbReference type="InterPro" id="IPR012967">
    <property type="entry name" value="COMT_dimerisation"/>
</dbReference>
<gene>
    <name evidence="7" type="ORF">JD82_01115</name>
</gene>
<evidence type="ECO:0000256" key="2">
    <source>
        <dbReference type="ARBA" id="ARBA00022679"/>
    </source>
</evidence>
<dbReference type="Gene3D" id="1.10.287.1350">
    <property type="match status" value="1"/>
</dbReference>
<dbReference type="PANTHER" id="PTHR43712:SF2">
    <property type="entry name" value="O-METHYLTRANSFERASE CICE"/>
    <property type="match status" value="1"/>
</dbReference>
<keyword evidence="8" id="KW-1185">Reference proteome</keyword>
<proteinExistence type="predicted"/>
<dbReference type="Pfam" id="PF00891">
    <property type="entry name" value="Methyltransf_2"/>
    <property type="match status" value="1"/>
</dbReference>
<dbReference type="SUPFAM" id="SSF46785">
    <property type="entry name" value="Winged helix' DNA-binding domain"/>
    <property type="match status" value="1"/>
</dbReference>
<dbReference type="RefSeq" id="WP_030532742.1">
    <property type="nucleotide sequence ID" value="NZ_JOIJ01000009.1"/>
</dbReference>
<organism evidence="7 8">
    <name type="scientific">Prauserella rugosa</name>
    <dbReference type="NCBI Taxonomy" id="43354"/>
    <lineage>
        <taxon>Bacteria</taxon>
        <taxon>Bacillati</taxon>
        <taxon>Actinomycetota</taxon>
        <taxon>Actinomycetes</taxon>
        <taxon>Pseudonocardiales</taxon>
        <taxon>Pseudonocardiaceae</taxon>
        <taxon>Prauserella</taxon>
    </lineage>
</organism>
<reference evidence="7 8" key="1">
    <citation type="submission" date="2019-07" db="EMBL/GenBank/DDBJ databases">
        <title>R&amp;d 2014.</title>
        <authorList>
            <person name="Klenk H.-P."/>
        </authorList>
    </citation>
    <scope>NUCLEOTIDE SEQUENCE [LARGE SCALE GENOMIC DNA]</scope>
    <source>
        <strain evidence="7 8">DSM 43194</strain>
    </source>
</reference>
<dbReference type="Gene3D" id="3.40.50.150">
    <property type="entry name" value="Vaccinia Virus protein VP39"/>
    <property type="match status" value="1"/>
</dbReference>
<dbReference type="InterPro" id="IPR036388">
    <property type="entry name" value="WH-like_DNA-bd_sf"/>
</dbReference>
<dbReference type="Pfam" id="PF08100">
    <property type="entry name" value="Dimerisation"/>
    <property type="match status" value="1"/>
</dbReference>
<dbReference type="GO" id="GO:0032259">
    <property type="term" value="P:methylation"/>
    <property type="evidence" value="ECO:0007669"/>
    <property type="project" value="UniProtKB-KW"/>
</dbReference>
<feature type="active site" description="Proton acceptor" evidence="4">
    <location>
        <position position="245"/>
    </location>
</feature>
<dbReference type="EMBL" id="VLJV01000001">
    <property type="protein sequence ID" value="TWH19292.1"/>
    <property type="molecule type" value="Genomic_DNA"/>
</dbReference>
<feature type="domain" description="O-methyltransferase dimerisation" evidence="6">
    <location>
        <begin position="18"/>
        <end position="86"/>
    </location>
</feature>